<dbReference type="PANTHER" id="PTHR39179:SF1">
    <property type="entry name" value="SPORE COAT PROTEIN I"/>
    <property type="match status" value="1"/>
</dbReference>
<dbReference type="Proteomes" id="UP000002217">
    <property type="component" value="Chromosome"/>
</dbReference>
<dbReference type="EMBL" id="CP001720">
    <property type="protein sequence ID" value="ACV61976.1"/>
    <property type="molecule type" value="Genomic_DNA"/>
</dbReference>
<accession>C8W4A8</accession>
<dbReference type="RefSeq" id="WP_015756691.1">
    <property type="nucleotide sequence ID" value="NC_013216.1"/>
</dbReference>
<organism evidence="2 3">
    <name type="scientific">Desulfofarcimen acetoxidans (strain ATCC 49208 / DSM 771 / KCTC 5769 / VKM B-1644 / 5575)</name>
    <name type="common">Desulfotomaculum acetoxidans</name>
    <dbReference type="NCBI Taxonomy" id="485916"/>
    <lineage>
        <taxon>Bacteria</taxon>
        <taxon>Bacillati</taxon>
        <taxon>Bacillota</taxon>
        <taxon>Clostridia</taxon>
        <taxon>Eubacteriales</taxon>
        <taxon>Peptococcaceae</taxon>
        <taxon>Desulfofarcimen</taxon>
    </lineage>
</organism>
<dbReference type="KEGG" id="dae:Dtox_1090"/>
<protein>
    <submittedName>
        <fullName evidence="2">Spore coat protein, CotS family</fullName>
    </submittedName>
</protein>
<dbReference type="AlphaFoldDB" id="C8W4A8"/>
<dbReference type="OrthoDB" id="9771902at2"/>
<keyword evidence="2" id="KW-0946">Virion</keyword>
<dbReference type="PANTHER" id="PTHR39179">
    <property type="entry name" value="SPORE COAT PROTEIN I"/>
    <property type="match status" value="1"/>
</dbReference>
<dbReference type="InterPro" id="IPR014255">
    <property type="entry name" value="Spore_coat_CotS"/>
</dbReference>
<dbReference type="eggNOG" id="COG2334">
    <property type="taxonomic scope" value="Bacteria"/>
</dbReference>
<dbReference type="InterPro" id="IPR011009">
    <property type="entry name" value="Kinase-like_dom_sf"/>
</dbReference>
<dbReference type="Gene3D" id="3.90.1200.10">
    <property type="match status" value="1"/>
</dbReference>
<dbReference type="Pfam" id="PF01636">
    <property type="entry name" value="APH"/>
    <property type="match status" value="1"/>
</dbReference>
<evidence type="ECO:0000259" key="1">
    <source>
        <dbReference type="Pfam" id="PF01636"/>
    </source>
</evidence>
<keyword evidence="3" id="KW-1185">Reference proteome</keyword>
<dbReference type="Gene3D" id="3.30.200.20">
    <property type="entry name" value="Phosphorylase Kinase, domain 1"/>
    <property type="match status" value="1"/>
</dbReference>
<dbReference type="HOGENOM" id="CLU_042636_0_0_9"/>
<dbReference type="SUPFAM" id="SSF56112">
    <property type="entry name" value="Protein kinase-like (PK-like)"/>
    <property type="match status" value="1"/>
</dbReference>
<feature type="domain" description="Aminoglycoside phosphotransferase" evidence="1">
    <location>
        <begin position="29"/>
        <end position="264"/>
    </location>
</feature>
<keyword evidence="2" id="KW-0167">Capsid protein</keyword>
<name>C8W4A8_DESAS</name>
<gene>
    <name evidence="2" type="ordered locus">Dtox_1090</name>
</gene>
<dbReference type="STRING" id="485916.Dtox_1090"/>
<evidence type="ECO:0000313" key="2">
    <source>
        <dbReference type="EMBL" id="ACV61976.1"/>
    </source>
</evidence>
<dbReference type="NCBIfam" id="TIGR02906">
    <property type="entry name" value="spore_CotS"/>
    <property type="match status" value="1"/>
</dbReference>
<proteinExistence type="predicted"/>
<evidence type="ECO:0000313" key="3">
    <source>
        <dbReference type="Proteomes" id="UP000002217"/>
    </source>
</evidence>
<dbReference type="InterPro" id="IPR047175">
    <property type="entry name" value="CotS-like"/>
</dbReference>
<dbReference type="GO" id="GO:0042601">
    <property type="term" value="C:endospore-forming forespore"/>
    <property type="evidence" value="ECO:0007669"/>
    <property type="project" value="TreeGrafter"/>
</dbReference>
<reference evidence="2 3" key="1">
    <citation type="journal article" date="2009" name="Stand. Genomic Sci.">
        <title>Complete genome sequence of Desulfotomaculum acetoxidans type strain (5575).</title>
        <authorList>
            <person name="Spring S."/>
            <person name="Lapidus A."/>
            <person name="Schroder M."/>
            <person name="Gleim D."/>
            <person name="Sims D."/>
            <person name="Meincke L."/>
            <person name="Glavina Del Rio T."/>
            <person name="Tice H."/>
            <person name="Copeland A."/>
            <person name="Cheng J.F."/>
            <person name="Lucas S."/>
            <person name="Chen F."/>
            <person name="Nolan M."/>
            <person name="Bruce D."/>
            <person name="Goodwin L."/>
            <person name="Pitluck S."/>
            <person name="Ivanova N."/>
            <person name="Mavromatis K."/>
            <person name="Mikhailova N."/>
            <person name="Pati A."/>
            <person name="Chen A."/>
            <person name="Palaniappan K."/>
            <person name="Land M."/>
            <person name="Hauser L."/>
            <person name="Chang Y.J."/>
            <person name="Jeffries C.D."/>
            <person name="Chain P."/>
            <person name="Saunders E."/>
            <person name="Brettin T."/>
            <person name="Detter J.C."/>
            <person name="Goker M."/>
            <person name="Bristow J."/>
            <person name="Eisen J.A."/>
            <person name="Markowitz V."/>
            <person name="Hugenholtz P."/>
            <person name="Kyrpides N.C."/>
            <person name="Klenk H.P."/>
            <person name="Han C."/>
        </authorList>
    </citation>
    <scope>NUCLEOTIDE SEQUENCE [LARGE SCALE GENOMIC DNA]</scope>
    <source>
        <strain evidence="3">ATCC 49208 / DSM 771 / VKM B-1644</strain>
    </source>
</reference>
<sequence length="331" mass="38734">MQENLLEIAKQVILDYDIKPSVVELFQYGSIKTVWKLYDSSGLYCLKRMRYDIEKCLFSVNAQKYMLEKGANLPDIVDNIHGSSCTKYKGQTFVLYKWLAGRQLKFEKKRDLKLLVKGLARFHLASAGYTAGSEILISSKLGRWPHQYSSMRDRLIRWKETARGKSRNKLGRIYLEQADFFISLADKALELLEKSGYSQWVNELQLRKTLCHQDYGESNTLWTGKQLVVLDLDGVAYDLPVRDLRKLIFKVMLLRKGWHEDTWRKILTWYEAENPFTEEQRRILLIDLLFPHEFHNTAKNPFHKGKESSANKLALVSSWEQQKAAFLKKLL</sequence>
<dbReference type="InterPro" id="IPR002575">
    <property type="entry name" value="Aminoglycoside_PTrfase"/>
</dbReference>